<sequence>MVQMMTNGVYRFCEWVTRLAFLNILWIAFSVAGLLILGFFPATAALFSVTRRWTMGEHDIPVFQTFWTAYKKAFWRSNQLGLLIVVPAVMFAANFMIIEQYGSPVPMMPYVLTSFFLLYGVVALFLFPVYVHYNVTMKKTVKYALVIGLLRPVQTVIMVASLLGMAYIMMQHITFVLFFSGSAFGFVLMWFAMNAFDAVARKQEEAALQQT</sequence>
<evidence type="ECO:0000313" key="2">
    <source>
        <dbReference type="EMBL" id="OXS76623.1"/>
    </source>
</evidence>
<feature type="transmembrane region" description="Helical" evidence="1">
    <location>
        <begin position="110"/>
        <end position="131"/>
    </location>
</feature>
<accession>A0A1N6Z8H7</accession>
<reference evidence="3 4" key="1">
    <citation type="submission" date="2017-01" db="EMBL/GenBank/DDBJ databases">
        <authorList>
            <person name="Mah S.A."/>
            <person name="Swanson W.J."/>
            <person name="Moy G.W."/>
            <person name="Vacquier V.D."/>
        </authorList>
    </citation>
    <scope>NUCLEOTIDE SEQUENCE [LARGE SCALE GENOMIC DNA]</scope>
    <source>
        <strain evidence="3 4">NIO-1016</strain>
    </source>
</reference>
<proteinExistence type="predicted"/>
<feature type="transmembrane region" description="Helical" evidence="1">
    <location>
        <begin position="80"/>
        <end position="98"/>
    </location>
</feature>
<evidence type="ECO:0000313" key="3">
    <source>
        <dbReference type="EMBL" id="SIR23089.1"/>
    </source>
</evidence>
<dbReference type="Pfam" id="PF04854">
    <property type="entry name" value="DUF624"/>
    <property type="match status" value="1"/>
</dbReference>
<evidence type="ECO:0000256" key="1">
    <source>
        <dbReference type="SAM" id="Phobius"/>
    </source>
</evidence>
<dbReference type="Proteomes" id="UP000215545">
    <property type="component" value="Unassembled WGS sequence"/>
</dbReference>
<dbReference type="EMBL" id="FTLX01000006">
    <property type="protein sequence ID" value="SIR23089.1"/>
    <property type="molecule type" value="Genomic_DNA"/>
</dbReference>
<dbReference type="STRING" id="1017273.SAMN05443094_106134"/>
<feature type="transmembrane region" description="Helical" evidence="1">
    <location>
        <begin position="173"/>
        <end position="193"/>
    </location>
</feature>
<feature type="transmembrane region" description="Helical" evidence="1">
    <location>
        <begin position="143"/>
        <end position="167"/>
    </location>
</feature>
<dbReference type="InterPro" id="IPR006938">
    <property type="entry name" value="DUF624"/>
</dbReference>
<dbReference type="AlphaFoldDB" id="A0A1N6Z8H7"/>
<feature type="transmembrane region" description="Helical" evidence="1">
    <location>
        <begin position="20"/>
        <end position="47"/>
    </location>
</feature>
<dbReference type="Proteomes" id="UP000186385">
    <property type="component" value="Unassembled WGS sequence"/>
</dbReference>
<name>A0A1N6Z8H7_9BACI</name>
<keyword evidence="5" id="KW-1185">Reference proteome</keyword>
<protein>
    <submittedName>
        <fullName evidence="3">Uncharacterized membrane protein YesL</fullName>
    </submittedName>
</protein>
<dbReference type="OrthoDB" id="2182676at2"/>
<reference evidence="5" key="2">
    <citation type="submission" date="2017-03" db="EMBL/GenBank/DDBJ databases">
        <title>Bacillus sp. V-88(T) DSM27956, whole genome shotgun sequencing project.</title>
        <authorList>
            <person name="Dastager S.G."/>
            <person name="Neurgaonkar P.S."/>
            <person name="Dharne M.S."/>
        </authorList>
    </citation>
    <scope>NUCLEOTIDE SEQUENCE [LARGE SCALE GENOMIC DNA]</scope>
    <source>
        <strain evidence="5">DSM 25145</strain>
    </source>
</reference>
<gene>
    <name evidence="2" type="ORF">B1B05_13195</name>
    <name evidence="3" type="ORF">SAMN05443094_106134</name>
</gene>
<reference evidence="2" key="3">
    <citation type="submission" date="2017-03" db="EMBL/GenBank/DDBJ databases">
        <authorList>
            <person name="Dastager S.G."/>
            <person name="Neurgaonkar P.S."/>
            <person name="Dharne M.S."/>
        </authorList>
    </citation>
    <scope>NUCLEOTIDE SEQUENCE</scope>
    <source>
        <strain evidence="2">DSM 25145</strain>
    </source>
</reference>
<evidence type="ECO:0000313" key="5">
    <source>
        <dbReference type="Proteomes" id="UP000215545"/>
    </source>
</evidence>
<keyword evidence="1" id="KW-1133">Transmembrane helix</keyword>
<dbReference type="EMBL" id="MWSK01000006">
    <property type="protein sequence ID" value="OXS76623.1"/>
    <property type="molecule type" value="Genomic_DNA"/>
</dbReference>
<organism evidence="3 4">
    <name type="scientific">Domibacillus enclensis</name>
    <dbReference type="NCBI Taxonomy" id="1017273"/>
    <lineage>
        <taxon>Bacteria</taxon>
        <taxon>Bacillati</taxon>
        <taxon>Bacillota</taxon>
        <taxon>Bacilli</taxon>
        <taxon>Bacillales</taxon>
        <taxon>Bacillaceae</taxon>
        <taxon>Domibacillus</taxon>
    </lineage>
</organism>
<keyword evidence="1" id="KW-0472">Membrane</keyword>
<evidence type="ECO:0000313" key="4">
    <source>
        <dbReference type="Proteomes" id="UP000186385"/>
    </source>
</evidence>
<keyword evidence="1" id="KW-0812">Transmembrane</keyword>
<dbReference type="RefSeq" id="WP_045852290.1">
    <property type="nucleotide sequence ID" value="NZ_FTLX01000006.1"/>
</dbReference>